<proteinExistence type="predicted"/>
<dbReference type="EMBL" id="SMAH01000012">
    <property type="protein sequence ID" value="TCS96217.1"/>
    <property type="molecule type" value="Genomic_DNA"/>
</dbReference>
<name>A0A4V2UVL3_9BURK</name>
<dbReference type="OrthoDB" id="9787241at2"/>
<evidence type="ECO:0000313" key="5">
    <source>
        <dbReference type="Proteomes" id="UP000315577"/>
    </source>
</evidence>
<evidence type="ECO:0000313" key="4">
    <source>
        <dbReference type="Proteomes" id="UP000295536"/>
    </source>
</evidence>
<feature type="domain" description="CRISPR-associated protein Cas6 C-terminal" evidence="1">
    <location>
        <begin position="164"/>
        <end position="287"/>
    </location>
</feature>
<gene>
    <name evidence="2" type="ORF">EDC36_1126</name>
    <name evidence="3" type="ORF">Tigna_00256</name>
</gene>
<evidence type="ECO:0000259" key="1">
    <source>
        <dbReference type="Pfam" id="PF10040"/>
    </source>
</evidence>
<evidence type="ECO:0000313" key="3">
    <source>
        <dbReference type="EMBL" id="TSE23562.1"/>
    </source>
</evidence>
<keyword evidence="5" id="KW-1185">Reference proteome</keyword>
<dbReference type="EMBL" id="VJNC01000002">
    <property type="protein sequence ID" value="TSE23562.1"/>
    <property type="molecule type" value="Genomic_DNA"/>
</dbReference>
<dbReference type="Gene3D" id="3.30.70.1900">
    <property type="match status" value="1"/>
</dbReference>
<dbReference type="RefSeq" id="WP_132963047.1">
    <property type="nucleotide sequence ID" value="NZ_SMAH01000012.1"/>
</dbReference>
<comment type="caution">
    <text evidence="2">The sequence shown here is derived from an EMBL/GenBank/DDBJ whole genome shotgun (WGS) entry which is preliminary data.</text>
</comment>
<dbReference type="Proteomes" id="UP000295536">
    <property type="component" value="Unassembled WGS sequence"/>
</dbReference>
<sequence>MTALPNPFPVQRWRVQARVLRPVHWPEYEGSALRGLWGHALRRMACATGLSDCAACPLRTRCPYMALFEPAPPPGSRTYGDMTPPYVIEPSDGPRSLPVGQTFHFDLVLFGAALNHGPLVQQAWRQALSANIGPARGAMALERFECLQPHVQLDMGPAPVRVHVQLLTPLFIKREGRPVPARQWSAADFVWAVVRRVAEVCELHLQHPTGLDFQALKSAAARLRFAHGQWSDHRFERWSNRQGRNTPLSGVVGHGVLVGDLVPFWPLLQLGQWLHAGGKTSFGLGRYQLHPV</sequence>
<organism evidence="2 4">
    <name type="scientific">Tepidimonas ignava</name>
    <dbReference type="NCBI Taxonomy" id="114249"/>
    <lineage>
        <taxon>Bacteria</taxon>
        <taxon>Pseudomonadati</taxon>
        <taxon>Pseudomonadota</taxon>
        <taxon>Betaproteobacteria</taxon>
        <taxon>Burkholderiales</taxon>
        <taxon>Tepidimonas</taxon>
    </lineage>
</organism>
<dbReference type="Pfam" id="PF10040">
    <property type="entry name" value="CRISPR_Cas6"/>
    <property type="match status" value="1"/>
</dbReference>
<reference evidence="2 4" key="1">
    <citation type="submission" date="2019-03" db="EMBL/GenBank/DDBJ databases">
        <title>Genomic Encyclopedia of Type Strains, Phase IV (KMG-IV): sequencing the most valuable type-strain genomes for metagenomic binning, comparative biology and taxonomic classification.</title>
        <authorList>
            <person name="Goeker M."/>
        </authorList>
    </citation>
    <scope>NUCLEOTIDE SEQUENCE [LARGE SCALE GENOMIC DNA]</scope>
    <source>
        <strain evidence="2 4">DSM 12034</strain>
    </source>
</reference>
<accession>A0A4V2UVL3</accession>
<protein>
    <submittedName>
        <fullName evidence="3">CRISPR-associated endoribonuclease Cas6</fullName>
    </submittedName>
    <submittedName>
        <fullName evidence="2">Uncharacterized protein DUF2276</fullName>
    </submittedName>
</protein>
<dbReference type="AlphaFoldDB" id="A0A4V2UVL3"/>
<reference evidence="3 5" key="2">
    <citation type="submission" date="2019-07" db="EMBL/GenBank/DDBJ databases">
        <title>Tepidimonas ignava SPS-1037 draft genome.</title>
        <authorList>
            <person name="Da Costa M.S."/>
            <person name="Froufe H.J.C."/>
            <person name="Egas C."/>
            <person name="Albuquerque L."/>
        </authorList>
    </citation>
    <scope>NUCLEOTIDE SEQUENCE [LARGE SCALE GENOMIC DNA]</scope>
    <source>
        <strain evidence="3 5">SPS-1037</strain>
    </source>
</reference>
<dbReference type="Proteomes" id="UP000315577">
    <property type="component" value="Unassembled WGS sequence"/>
</dbReference>
<dbReference type="InterPro" id="IPR019267">
    <property type="entry name" value="CRISPR-assoc_Cas6_C"/>
</dbReference>
<evidence type="ECO:0000313" key="2">
    <source>
        <dbReference type="EMBL" id="TCS96217.1"/>
    </source>
</evidence>